<evidence type="ECO:0000256" key="2">
    <source>
        <dbReference type="SAM" id="MobiDB-lite"/>
    </source>
</evidence>
<feature type="region of interest" description="Disordered" evidence="2">
    <location>
        <begin position="1"/>
        <end position="70"/>
    </location>
</feature>
<sequence length="311" mass="34571">MGPGAVRGHRQRGGHHQERRRGPTGPPHRGARRRRPTGSRRRPTGSRRRRTGRGGAAMTGRSVSVRSPWTVGRRLKQPPLVRLYCFPHSGGLPSEYVRWDRELPGVQVYGICPPGRGPRVGEPSLTRLPDLVTALLDETEFEPPFVFFGHSLGALVAFETARALRARGRTGPQRLIVSAHAAPGTHLGRAPWHALPDDELIRLLNESYDSIPEHVSADPHLMAMSLKAIRADFALLDAHRPRAEDPLAIPIDAFYGEADTVPLSAIEQWRPHTTRAFRTHRFPGGHFYFRHTDIFDVLGPLIQAAAAEDRP</sequence>
<proteinExistence type="inferred from homology"/>
<dbReference type="InterPro" id="IPR029058">
    <property type="entry name" value="AB_hydrolase_fold"/>
</dbReference>
<dbReference type="OrthoDB" id="8480037at2"/>
<dbReference type="Pfam" id="PF00975">
    <property type="entry name" value="Thioesterase"/>
    <property type="match status" value="1"/>
</dbReference>
<dbReference type="EMBL" id="CP023690">
    <property type="protein sequence ID" value="QEV63591.1"/>
    <property type="molecule type" value="Genomic_DNA"/>
</dbReference>
<feature type="compositionally biased region" description="Basic residues" evidence="2">
    <location>
        <begin position="29"/>
        <end position="52"/>
    </location>
</feature>
<dbReference type="PANTHER" id="PTHR11487">
    <property type="entry name" value="THIOESTERASE"/>
    <property type="match status" value="1"/>
</dbReference>
<dbReference type="KEGG" id="sspb:CP982_36865"/>
<dbReference type="AlphaFoldDB" id="A0A5P2XGE4"/>
<evidence type="ECO:0000313" key="5">
    <source>
        <dbReference type="Proteomes" id="UP000326505"/>
    </source>
</evidence>
<dbReference type="Proteomes" id="UP000326505">
    <property type="component" value="Chromosome"/>
</dbReference>
<dbReference type="SUPFAM" id="SSF53474">
    <property type="entry name" value="alpha/beta-Hydrolases"/>
    <property type="match status" value="1"/>
</dbReference>
<gene>
    <name evidence="4" type="ORF">CP982_36865</name>
</gene>
<organism evidence="4 5">
    <name type="scientific">Streptomyces spectabilis</name>
    <dbReference type="NCBI Taxonomy" id="68270"/>
    <lineage>
        <taxon>Bacteria</taxon>
        <taxon>Bacillati</taxon>
        <taxon>Actinomycetota</taxon>
        <taxon>Actinomycetes</taxon>
        <taxon>Kitasatosporales</taxon>
        <taxon>Streptomycetaceae</taxon>
        <taxon>Streptomyces</taxon>
    </lineage>
</organism>
<feature type="domain" description="Thioesterase" evidence="3">
    <location>
        <begin position="82"/>
        <end position="291"/>
    </location>
</feature>
<name>A0A5P2XGE4_STRST</name>
<dbReference type="InterPro" id="IPR012223">
    <property type="entry name" value="TEII"/>
</dbReference>
<dbReference type="PANTHER" id="PTHR11487:SF0">
    <property type="entry name" value="S-ACYL FATTY ACID SYNTHASE THIOESTERASE, MEDIUM CHAIN"/>
    <property type="match status" value="1"/>
</dbReference>
<accession>A0A5P2XGE4</accession>
<evidence type="ECO:0000259" key="3">
    <source>
        <dbReference type="Pfam" id="PF00975"/>
    </source>
</evidence>
<reference evidence="4 5" key="1">
    <citation type="submission" date="2017-09" db="EMBL/GenBank/DDBJ databases">
        <authorList>
            <person name="Lee N."/>
            <person name="Cho B.-K."/>
        </authorList>
    </citation>
    <scope>NUCLEOTIDE SEQUENCE [LARGE SCALE GENOMIC DNA]</scope>
    <source>
        <strain evidence="4 5">ATCC 27465</strain>
    </source>
</reference>
<protein>
    <submittedName>
        <fullName evidence="4">Thioesterase</fullName>
    </submittedName>
</protein>
<dbReference type="GO" id="GO:0008610">
    <property type="term" value="P:lipid biosynthetic process"/>
    <property type="evidence" value="ECO:0007669"/>
    <property type="project" value="TreeGrafter"/>
</dbReference>
<dbReference type="Gene3D" id="3.40.50.1820">
    <property type="entry name" value="alpha/beta hydrolase"/>
    <property type="match status" value="1"/>
</dbReference>
<comment type="similarity">
    <text evidence="1">Belongs to the thioesterase family.</text>
</comment>
<dbReference type="InterPro" id="IPR001031">
    <property type="entry name" value="Thioesterase"/>
</dbReference>
<evidence type="ECO:0000313" key="4">
    <source>
        <dbReference type="EMBL" id="QEV63591.1"/>
    </source>
</evidence>
<evidence type="ECO:0000256" key="1">
    <source>
        <dbReference type="ARBA" id="ARBA00007169"/>
    </source>
</evidence>
<feature type="compositionally biased region" description="Basic residues" evidence="2">
    <location>
        <begin position="7"/>
        <end position="19"/>
    </location>
</feature>